<evidence type="ECO:0000256" key="4">
    <source>
        <dbReference type="ARBA" id="ARBA00022723"/>
    </source>
</evidence>
<dbReference type="PRINTS" id="PR00625">
    <property type="entry name" value="JDOMAIN"/>
</dbReference>
<evidence type="ECO:0000256" key="1">
    <source>
        <dbReference type="ARBA" id="ARBA00003474"/>
    </source>
</evidence>
<dbReference type="InterPro" id="IPR036671">
    <property type="entry name" value="DPH_MB_sf"/>
</dbReference>
<dbReference type="InterPro" id="IPR001623">
    <property type="entry name" value="DnaJ_domain"/>
</dbReference>
<dbReference type="CDD" id="cd06257">
    <property type="entry name" value="DnaJ"/>
    <property type="match status" value="1"/>
</dbReference>
<dbReference type="OrthoDB" id="445556at2759"/>
<comment type="function">
    <text evidence="1">Required for the first step of diphthamide biosynthesis, the transfer of 3-amino-3-carboxypropyl from S-adenosyl-L-methionine to a histidine residue. Diphthamide is a post-translational modification of histidine which occurs in elongation factor 2.</text>
</comment>
<dbReference type="PANTHER" id="PTHR45255:SF1">
    <property type="entry name" value="DNAJ HOMOLOG SUBFAMILY C MEMBER 24"/>
    <property type="match status" value="1"/>
</dbReference>
<proteinExistence type="inferred from homology"/>
<dbReference type="PANTHER" id="PTHR45255">
    <property type="entry name" value="DNAJ HOMOLOG SUBFAMILY C MEMBER 24"/>
    <property type="match status" value="1"/>
</dbReference>
<evidence type="ECO:0000256" key="3">
    <source>
        <dbReference type="ARBA" id="ARBA00021797"/>
    </source>
</evidence>
<dbReference type="EMBL" id="KL197751">
    <property type="protein sequence ID" value="KDQ51130.1"/>
    <property type="molecule type" value="Genomic_DNA"/>
</dbReference>
<dbReference type="PROSITE" id="PS50076">
    <property type="entry name" value="DNAJ_2"/>
    <property type="match status" value="1"/>
</dbReference>
<keyword evidence="5" id="KW-0862">Zinc</keyword>
<dbReference type="AlphaFoldDB" id="A0A067PBC4"/>
<feature type="domain" description="DPH-type MB" evidence="8">
    <location>
        <begin position="78"/>
        <end position="136"/>
    </location>
</feature>
<gene>
    <name evidence="9" type="ORF">JAAARDRAFT_140717</name>
</gene>
<evidence type="ECO:0000313" key="9">
    <source>
        <dbReference type="EMBL" id="KDQ51130.1"/>
    </source>
</evidence>
<keyword evidence="6" id="KW-0408">Iron</keyword>
<evidence type="ECO:0000259" key="8">
    <source>
        <dbReference type="PROSITE" id="PS51074"/>
    </source>
</evidence>
<evidence type="ECO:0000256" key="6">
    <source>
        <dbReference type="ARBA" id="ARBA00023004"/>
    </source>
</evidence>
<evidence type="ECO:0000259" key="7">
    <source>
        <dbReference type="PROSITE" id="PS50076"/>
    </source>
</evidence>
<dbReference type="UniPathway" id="UPA00559"/>
<dbReference type="GO" id="GO:0001671">
    <property type="term" value="F:ATPase activator activity"/>
    <property type="evidence" value="ECO:0007669"/>
    <property type="project" value="TreeGrafter"/>
</dbReference>
<dbReference type="Pfam" id="PF00226">
    <property type="entry name" value="DnaJ"/>
    <property type="match status" value="1"/>
</dbReference>
<dbReference type="Gene3D" id="1.10.287.110">
    <property type="entry name" value="DnaJ domain"/>
    <property type="match status" value="1"/>
</dbReference>
<feature type="non-terminal residue" evidence="9">
    <location>
        <position position="1"/>
    </location>
</feature>
<feature type="domain" description="J" evidence="7">
    <location>
        <begin position="1"/>
        <end position="67"/>
    </location>
</feature>
<keyword evidence="4" id="KW-0479">Metal-binding</keyword>
<dbReference type="SMART" id="SM00271">
    <property type="entry name" value="DnaJ"/>
    <property type="match status" value="1"/>
</dbReference>
<accession>A0A067PBC4</accession>
<dbReference type="Pfam" id="PF05207">
    <property type="entry name" value="Zn_ribbon_CSL"/>
    <property type="match status" value="1"/>
</dbReference>
<keyword evidence="10" id="KW-1185">Reference proteome</keyword>
<comment type="similarity">
    <text evidence="2">Belongs to the DPH4 family.</text>
</comment>
<evidence type="ECO:0000256" key="2">
    <source>
        <dbReference type="ARBA" id="ARBA00006169"/>
    </source>
</evidence>
<sequence length="143" mass="16122">FYQILSVSPSASLSEIKSAYHRTLLLSHPDKHQSKSTSHIHIDVSLLREAYTTLSSSTLRSQYDIELARGLRPGGPRPAQIISLEEFTEGEGDERDVWSYPCRCGGLYVIREEEMEKGQHLVGCNCCSEVVWVGYEFAEEVVE</sequence>
<evidence type="ECO:0000256" key="5">
    <source>
        <dbReference type="ARBA" id="ARBA00022833"/>
    </source>
</evidence>
<dbReference type="FunCoup" id="A0A067PBC4">
    <property type="interactions" value="153"/>
</dbReference>
<protein>
    <recommendedName>
        <fullName evidence="3">Diphthamide biosynthesis protein 4</fullName>
    </recommendedName>
</protein>
<dbReference type="Proteomes" id="UP000027265">
    <property type="component" value="Unassembled WGS sequence"/>
</dbReference>
<dbReference type="STRING" id="933084.A0A067PBC4"/>
<dbReference type="SUPFAM" id="SSF46565">
    <property type="entry name" value="Chaperone J-domain"/>
    <property type="match status" value="1"/>
</dbReference>
<dbReference type="InterPro" id="IPR036869">
    <property type="entry name" value="J_dom_sf"/>
</dbReference>
<dbReference type="GO" id="GO:0008198">
    <property type="term" value="F:ferrous iron binding"/>
    <property type="evidence" value="ECO:0007669"/>
    <property type="project" value="TreeGrafter"/>
</dbReference>
<evidence type="ECO:0000313" key="10">
    <source>
        <dbReference type="Proteomes" id="UP000027265"/>
    </source>
</evidence>
<dbReference type="Gene3D" id="3.10.660.10">
    <property type="entry name" value="DPH Zinc finger"/>
    <property type="match status" value="1"/>
</dbReference>
<dbReference type="InParanoid" id="A0A067PBC4"/>
<organism evidence="9 10">
    <name type="scientific">Jaapia argillacea MUCL 33604</name>
    <dbReference type="NCBI Taxonomy" id="933084"/>
    <lineage>
        <taxon>Eukaryota</taxon>
        <taxon>Fungi</taxon>
        <taxon>Dikarya</taxon>
        <taxon>Basidiomycota</taxon>
        <taxon>Agaricomycotina</taxon>
        <taxon>Agaricomycetes</taxon>
        <taxon>Agaricomycetidae</taxon>
        <taxon>Jaapiales</taxon>
        <taxon>Jaapiaceae</taxon>
        <taxon>Jaapia</taxon>
    </lineage>
</organism>
<dbReference type="PROSITE" id="PS51074">
    <property type="entry name" value="DPH_MB"/>
    <property type="match status" value="1"/>
</dbReference>
<dbReference type="GO" id="GO:0017183">
    <property type="term" value="P:protein histidyl modification to diphthamide"/>
    <property type="evidence" value="ECO:0007669"/>
    <property type="project" value="UniProtKB-UniPathway"/>
</dbReference>
<dbReference type="InterPro" id="IPR007872">
    <property type="entry name" value="DPH_MB_dom"/>
</dbReference>
<dbReference type="SUPFAM" id="SSF144217">
    <property type="entry name" value="CSL zinc finger"/>
    <property type="match status" value="1"/>
</dbReference>
<reference evidence="10" key="1">
    <citation type="journal article" date="2014" name="Proc. Natl. Acad. Sci. U.S.A.">
        <title>Extensive sampling of basidiomycete genomes demonstrates inadequacy of the white-rot/brown-rot paradigm for wood decay fungi.</title>
        <authorList>
            <person name="Riley R."/>
            <person name="Salamov A.A."/>
            <person name="Brown D.W."/>
            <person name="Nagy L.G."/>
            <person name="Floudas D."/>
            <person name="Held B.W."/>
            <person name="Levasseur A."/>
            <person name="Lombard V."/>
            <person name="Morin E."/>
            <person name="Otillar R."/>
            <person name="Lindquist E.A."/>
            <person name="Sun H."/>
            <person name="LaButti K.M."/>
            <person name="Schmutz J."/>
            <person name="Jabbour D."/>
            <person name="Luo H."/>
            <person name="Baker S.E."/>
            <person name="Pisabarro A.G."/>
            <person name="Walton J.D."/>
            <person name="Blanchette R.A."/>
            <person name="Henrissat B."/>
            <person name="Martin F."/>
            <person name="Cullen D."/>
            <person name="Hibbett D.S."/>
            <person name="Grigoriev I.V."/>
        </authorList>
    </citation>
    <scope>NUCLEOTIDE SEQUENCE [LARGE SCALE GENOMIC DNA]</scope>
    <source>
        <strain evidence="10">MUCL 33604</strain>
    </source>
</reference>
<dbReference type="HOGENOM" id="CLU_017633_7_1_1"/>
<name>A0A067PBC4_9AGAM</name>